<dbReference type="SUPFAM" id="SSF140111">
    <property type="entry name" value="Endosomal sorting complex assembly domain"/>
    <property type="match status" value="1"/>
</dbReference>
<keyword evidence="10" id="KW-0436">Ligase</keyword>
<gene>
    <name evidence="10" type="ORF">LIER_07080</name>
</gene>
<dbReference type="SUPFAM" id="SSF54495">
    <property type="entry name" value="UBC-like"/>
    <property type="match status" value="1"/>
</dbReference>
<protein>
    <submittedName>
        <fullName evidence="10">Ubiquitin-protein ligase</fullName>
    </submittedName>
</protein>
<dbReference type="PANTHER" id="PTHR23306:SF21">
    <property type="entry name" value="UBIQUITIN-CONJUGATING ENZYME_RWD-LIKE PROTEIN"/>
    <property type="match status" value="1"/>
</dbReference>
<keyword evidence="4" id="KW-0967">Endosome</keyword>
<dbReference type="EMBL" id="BAABME010001071">
    <property type="protein sequence ID" value="GAA0147360.1"/>
    <property type="molecule type" value="Genomic_DNA"/>
</dbReference>
<dbReference type="GO" id="GO:0008333">
    <property type="term" value="P:endosome to lysosome transport"/>
    <property type="evidence" value="ECO:0007669"/>
    <property type="project" value="TreeGrafter"/>
</dbReference>
<dbReference type="PROSITE" id="PS51312">
    <property type="entry name" value="SB"/>
    <property type="match status" value="1"/>
</dbReference>
<name>A0AAV3P6Z8_LITER</name>
<evidence type="ECO:0000256" key="3">
    <source>
        <dbReference type="ARBA" id="ARBA00022448"/>
    </source>
</evidence>
<dbReference type="CDD" id="cd11685">
    <property type="entry name" value="UEV_TSG101-like"/>
    <property type="match status" value="1"/>
</dbReference>
<dbReference type="InterPro" id="IPR016135">
    <property type="entry name" value="UBQ-conjugating_enzyme/RWD"/>
</dbReference>
<comment type="caution">
    <text evidence="10">The sequence shown here is derived from an EMBL/GenBank/DDBJ whole genome shotgun (WGS) entry which is preliminary data.</text>
</comment>
<evidence type="ECO:0000256" key="4">
    <source>
        <dbReference type="ARBA" id="ARBA00022753"/>
    </source>
</evidence>
<dbReference type="InterPro" id="IPR052070">
    <property type="entry name" value="ESCRT-I_UEV_domain"/>
</dbReference>
<dbReference type="Proteomes" id="UP001454036">
    <property type="component" value="Unassembled WGS sequence"/>
</dbReference>
<dbReference type="GO" id="GO:0016874">
    <property type="term" value="F:ligase activity"/>
    <property type="evidence" value="ECO:0007669"/>
    <property type="project" value="UniProtKB-KW"/>
</dbReference>
<dbReference type="InterPro" id="IPR008883">
    <property type="entry name" value="UEV_N"/>
</dbReference>
<evidence type="ECO:0000259" key="8">
    <source>
        <dbReference type="PROSITE" id="PS51312"/>
    </source>
</evidence>
<keyword evidence="11" id="KW-1185">Reference proteome</keyword>
<keyword evidence="3 7" id="KW-0813">Transport</keyword>
<dbReference type="InterPro" id="IPR037202">
    <property type="entry name" value="ESCRT_assembly_dom"/>
</dbReference>
<keyword evidence="5 7" id="KW-0653">Protein transport</keyword>
<reference evidence="10 11" key="1">
    <citation type="submission" date="2024-01" db="EMBL/GenBank/DDBJ databases">
        <title>The complete chloroplast genome sequence of Lithospermum erythrorhizon: insights into the phylogenetic relationship among Boraginaceae species and the maternal lineages of purple gromwells.</title>
        <authorList>
            <person name="Okada T."/>
            <person name="Watanabe K."/>
        </authorList>
    </citation>
    <scope>NUCLEOTIDE SEQUENCE [LARGE SCALE GENOMIC DNA]</scope>
</reference>
<evidence type="ECO:0000259" key="9">
    <source>
        <dbReference type="PROSITE" id="PS51322"/>
    </source>
</evidence>
<comment type="similarity">
    <text evidence="2">Belongs to the ubiquitin-conjugating enzyme family. UEV subfamily.</text>
</comment>
<dbReference type="GO" id="GO:0015031">
    <property type="term" value="P:protein transport"/>
    <property type="evidence" value="ECO:0007669"/>
    <property type="project" value="UniProtKB-UniRule"/>
</dbReference>
<dbReference type="GO" id="GO:0000813">
    <property type="term" value="C:ESCRT I complex"/>
    <property type="evidence" value="ECO:0007669"/>
    <property type="project" value="TreeGrafter"/>
</dbReference>
<dbReference type="InterPro" id="IPR017916">
    <property type="entry name" value="SB_dom"/>
</dbReference>
<evidence type="ECO:0000256" key="6">
    <source>
        <dbReference type="ARBA" id="ARBA00023054"/>
    </source>
</evidence>
<keyword evidence="6" id="KW-0175">Coiled coil</keyword>
<organism evidence="10 11">
    <name type="scientific">Lithospermum erythrorhizon</name>
    <name type="common">Purple gromwell</name>
    <name type="synonym">Lithospermum officinale var. erythrorhizon</name>
    <dbReference type="NCBI Taxonomy" id="34254"/>
    <lineage>
        <taxon>Eukaryota</taxon>
        <taxon>Viridiplantae</taxon>
        <taxon>Streptophyta</taxon>
        <taxon>Embryophyta</taxon>
        <taxon>Tracheophyta</taxon>
        <taxon>Spermatophyta</taxon>
        <taxon>Magnoliopsida</taxon>
        <taxon>eudicotyledons</taxon>
        <taxon>Gunneridae</taxon>
        <taxon>Pentapetalae</taxon>
        <taxon>asterids</taxon>
        <taxon>lamiids</taxon>
        <taxon>Boraginales</taxon>
        <taxon>Boraginaceae</taxon>
        <taxon>Boraginoideae</taxon>
        <taxon>Lithospermeae</taxon>
        <taxon>Lithospermum</taxon>
    </lineage>
</organism>
<proteinExistence type="inferred from homology"/>
<dbReference type="PANTHER" id="PTHR23306">
    <property type="entry name" value="TUMOR SUSCEPTIBILITY GENE 101 PROTEIN-RELATED"/>
    <property type="match status" value="1"/>
</dbReference>
<dbReference type="Gene3D" id="3.10.110.10">
    <property type="entry name" value="Ubiquitin Conjugating Enzyme"/>
    <property type="match status" value="1"/>
</dbReference>
<dbReference type="Pfam" id="PF09454">
    <property type="entry name" value="Vps23_core"/>
    <property type="match status" value="1"/>
</dbReference>
<dbReference type="PROSITE" id="PS51322">
    <property type="entry name" value="UEV"/>
    <property type="match status" value="1"/>
</dbReference>
<evidence type="ECO:0000313" key="11">
    <source>
        <dbReference type="Proteomes" id="UP001454036"/>
    </source>
</evidence>
<dbReference type="Pfam" id="PF05743">
    <property type="entry name" value="UEV"/>
    <property type="match status" value="1"/>
</dbReference>
<feature type="domain" description="UEV" evidence="9">
    <location>
        <begin position="15"/>
        <end position="162"/>
    </location>
</feature>
<evidence type="ECO:0000256" key="2">
    <source>
        <dbReference type="ARBA" id="ARBA00009594"/>
    </source>
</evidence>
<sequence length="340" mass="38554">MALRSSMEFIDVALFSTNISSPLSYCDPDQKLLIRNHLHTLFQDFPVFKPSIDSFTYNNGTIVNLLKVCGDLKVKISSLSIPISIWVHENYPVSAPMVYISSSSNKSVLNLIYSEHPFVDSSSGATNSSYIHSWFLNTCNLSGLVQHLLKLFSCHHPFCPFSPSPSRTNPLLVSKPEAVDRLTCSLNSDMLSLRDVMSEEIEALSTLQARIFERGEMIEKMMMELVLERDILKNRNDSLVYSSDVLLNWLKLYDGKSSVKLLEDDNVEEAFEAKGWKSKLVIDCLANDEAIEDLIFVLDEALQQGKLPHELYLKQVRSLAREQFFERAKQQKFIGEVLTG</sequence>
<evidence type="ECO:0000313" key="10">
    <source>
        <dbReference type="EMBL" id="GAA0147360.1"/>
    </source>
</evidence>
<feature type="domain" description="SB" evidence="8">
    <location>
        <begin position="275"/>
        <end position="340"/>
    </location>
</feature>
<dbReference type="Gene3D" id="6.10.140.820">
    <property type="match status" value="1"/>
</dbReference>
<dbReference type="AlphaFoldDB" id="A0AAV3P6Z8"/>
<evidence type="ECO:0000256" key="1">
    <source>
        <dbReference type="ARBA" id="ARBA00004177"/>
    </source>
</evidence>
<comment type="subcellular location">
    <subcellularLocation>
        <location evidence="1">Endosome</location>
    </subcellularLocation>
</comment>
<evidence type="ECO:0000256" key="5">
    <source>
        <dbReference type="ARBA" id="ARBA00022927"/>
    </source>
</evidence>
<evidence type="ECO:0000256" key="7">
    <source>
        <dbReference type="PROSITE-ProRule" id="PRU00644"/>
    </source>
</evidence>
<accession>A0AAV3P6Z8</accession>
<dbReference type="GO" id="GO:0043130">
    <property type="term" value="F:ubiquitin binding"/>
    <property type="evidence" value="ECO:0007669"/>
    <property type="project" value="TreeGrafter"/>
</dbReference>